<keyword evidence="5" id="KW-1185">Reference proteome</keyword>
<protein>
    <recommendedName>
        <fullName evidence="6">Carcinoembryonic antigen-related cell adhesion molecule 1</fullName>
    </recommendedName>
</protein>
<evidence type="ECO:0000256" key="3">
    <source>
        <dbReference type="SAM" id="SignalP"/>
    </source>
</evidence>
<feature type="compositionally biased region" description="Polar residues" evidence="1">
    <location>
        <begin position="276"/>
        <end position="297"/>
    </location>
</feature>
<evidence type="ECO:0000256" key="1">
    <source>
        <dbReference type="SAM" id="MobiDB-lite"/>
    </source>
</evidence>
<evidence type="ECO:0000256" key="2">
    <source>
        <dbReference type="SAM" id="Phobius"/>
    </source>
</evidence>
<sequence length="382" mass="39879">MVSIKGLLPLAGLIVAALSAEIARFDPGLATMTALPRDVIVNPFEAEPTPPPHGQFAVMALKRQISPTCGYFETDGSPFECDTTQTCATNGRYFGCRRGSIPATACREYTDPVCSQSSQGIGTVCCNFDIAYPFCMTGLKLLTRDTVSTTLTGFLCANNRFRGSRYILEESIATTTSTTPVPSSPISPSTTGPSATPTNTTSPAPSGPPVGAIVGGVVGGVALLGAIITAVIWMLARKRQKGKNNSSNGNPDGMAPSVSQNFPHNGMGYAGAPMETQLSRQTTGFDASKGNYQSTVTPPGVGQNIQYHHGYSHPVPAPSIMSTSTAGPYQPPVSAIPQSPEAAPMYNAVHNGHAMQYTSEVPAINKAGTGNNASELPSPDYR</sequence>
<evidence type="ECO:0000313" key="5">
    <source>
        <dbReference type="Proteomes" id="UP001327957"/>
    </source>
</evidence>
<reference evidence="4 5" key="1">
    <citation type="submission" date="2023-04" db="EMBL/GenBank/DDBJ databases">
        <title>Colletotrichum tabacum stain YC1 causing leaf anthracnose on Nicotiana tabacum(L.) cv.</title>
        <authorList>
            <person name="Ji Z."/>
            <person name="Wang M."/>
            <person name="Zhang J."/>
            <person name="Wang N."/>
            <person name="Zhou Z."/>
        </authorList>
    </citation>
    <scope>NUCLEOTIDE SEQUENCE [LARGE SCALE GENOMIC DNA]</scope>
    <source>
        <strain evidence="4 5">YC1</strain>
    </source>
</reference>
<keyword evidence="2" id="KW-0812">Transmembrane</keyword>
<feature type="signal peptide" evidence="3">
    <location>
        <begin position="1"/>
        <end position="19"/>
    </location>
</feature>
<feature type="chain" id="PRO_5043407123" description="Carcinoembryonic antigen-related cell adhesion molecule 1" evidence="3">
    <location>
        <begin position="20"/>
        <end position="382"/>
    </location>
</feature>
<organism evidence="4 5">
    <name type="scientific">Colletotrichum tabaci</name>
    <dbReference type="NCBI Taxonomy" id="1209068"/>
    <lineage>
        <taxon>Eukaryota</taxon>
        <taxon>Fungi</taxon>
        <taxon>Dikarya</taxon>
        <taxon>Ascomycota</taxon>
        <taxon>Pezizomycotina</taxon>
        <taxon>Sordariomycetes</taxon>
        <taxon>Hypocreomycetidae</taxon>
        <taxon>Glomerellales</taxon>
        <taxon>Glomerellaceae</taxon>
        <taxon>Colletotrichum</taxon>
        <taxon>Colletotrichum destructivum species complex</taxon>
    </lineage>
</organism>
<keyword evidence="2" id="KW-0472">Membrane</keyword>
<keyword evidence="2" id="KW-1133">Transmembrane helix</keyword>
<feature type="region of interest" description="Disordered" evidence="1">
    <location>
        <begin position="174"/>
        <end position="207"/>
    </location>
</feature>
<dbReference type="EMBL" id="JASAOK010000046">
    <property type="protein sequence ID" value="KAK6211778.1"/>
    <property type="molecule type" value="Genomic_DNA"/>
</dbReference>
<feature type="region of interest" description="Disordered" evidence="1">
    <location>
        <begin position="241"/>
        <end position="338"/>
    </location>
</feature>
<proteinExistence type="predicted"/>
<comment type="caution">
    <text evidence="4">The sequence shown here is derived from an EMBL/GenBank/DDBJ whole genome shotgun (WGS) entry which is preliminary data.</text>
</comment>
<dbReference type="Proteomes" id="UP001327957">
    <property type="component" value="Unassembled WGS sequence"/>
</dbReference>
<gene>
    <name evidence="4" type="ORF">QIS74_11042</name>
</gene>
<evidence type="ECO:0000313" key="4">
    <source>
        <dbReference type="EMBL" id="KAK6211778.1"/>
    </source>
</evidence>
<name>A0AAV9T4F4_9PEZI</name>
<evidence type="ECO:0008006" key="6">
    <source>
        <dbReference type="Google" id="ProtNLM"/>
    </source>
</evidence>
<keyword evidence="3" id="KW-0732">Signal</keyword>
<feature type="transmembrane region" description="Helical" evidence="2">
    <location>
        <begin position="210"/>
        <end position="236"/>
    </location>
</feature>
<dbReference type="AlphaFoldDB" id="A0AAV9T4F4"/>
<accession>A0AAV9T4F4</accession>